<sequence>MRIGKSIFYAYFLERFRKANPSWTIIASAHTPTGKVESLAVFEPGEEAKHYQKLLWLCDGPPKVAFRQTVVFTNPNERWLKRVRKTLCTYYMPPWSLKELQLAASVLEYPISDDEMEERFWNFGGITDRGHLENLLMNRENTIANHRFLHYEPVDDGRSVETKLVSEMVSKRFSERLLGVIEGRMNEVKALLDGIPPAASLRGSIGVIPLITLSTARCLLCY</sequence>
<dbReference type="InterPro" id="IPR052980">
    <property type="entry name" value="Crinkler_effector"/>
</dbReference>
<proteinExistence type="predicted"/>
<organism evidence="1 2">
    <name type="scientific">Phytophthora infestans (strain T30-4)</name>
    <name type="common">Potato late blight agent</name>
    <dbReference type="NCBI Taxonomy" id="403677"/>
    <lineage>
        <taxon>Eukaryota</taxon>
        <taxon>Sar</taxon>
        <taxon>Stramenopiles</taxon>
        <taxon>Oomycota</taxon>
        <taxon>Peronosporomycetes</taxon>
        <taxon>Peronosporales</taxon>
        <taxon>Peronosporaceae</taxon>
        <taxon>Phytophthora</taxon>
    </lineage>
</organism>
<evidence type="ECO:0000313" key="1">
    <source>
        <dbReference type="EMBL" id="EEY59991.1"/>
    </source>
</evidence>
<evidence type="ECO:0000313" key="2">
    <source>
        <dbReference type="Proteomes" id="UP000006643"/>
    </source>
</evidence>
<dbReference type="GeneID" id="9472973"/>
<protein>
    <submittedName>
        <fullName evidence="1">Uncharacterized protein</fullName>
    </submittedName>
</protein>
<dbReference type="PANTHER" id="PTHR33129">
    <property type="entry name" value="PROTEIN KINASE DOMAIN-CONTAINING PROTEIN-RELATED"/>
    <property type="match status" value="1"/>
</dbReference>
<gene>
    <name evidence="1" type="ORF">PITG_13156</name>
</gene>
<accession>D0NJQ5</accession>
<dbReference type="Proteomes" id="UP000006643">
    <property type="component" value="Unassembled WGS sequence"/>
</dbReference>
<dbReference type="HOGENOM" id="CLU_1247489_0_0_1"/>
<dbReference type="OrthoDB" id="128849at2759"/>
<reference evidence="2" key="1">
    <citation type="journal article" date="2009" name="Nature">
        <title>Genome sequence and analysis of the Irish potato famine pathogen Phytophthora infestans.</title>
        <authorList>
            <consortium name="The Broad Institute Genome Sequencing Platform"/>
            <person name="Haas B.J."/>
            <person name="Kamoun S."/>
            <person name="Zody M.C."/>
            <person name="Jiang R.H."/>
            <person name="Handsaker R.E."/>
            <person name="Cano L.M."/>
            <person name="Grabherr M."/>
            <person name="Kodira C.D."/>
            <person name="Raffaele S."/>
            <person name="Torto-Alalibo T."/>
            <person name="Bozkurt T.O."/>
            <person name="Ah-Fong A.M."/>
            <person name="Alvarado L."/>
            <person name="Anderson V.L."/>
            <person name="Armstrong M.R."/>
            <person name="Avrova A."/>
            <person name="Baxter L."/>
            <person name="Beynon J."/>
            <person name="Boevink P.C."/>
            <person name="Bollmann S.R."/>
            <person name="Bos J.I."/>
            <person name="Bulone V."/>
            <person name="Cai G."/>
            <person name="Cakir C."/>
            <person name="Carrington J.C."/>
            <person name="Chawner M."/>
            <person name="Conti L."/>
            <person name="Costanzo S."/>
            <person name="Ewan R."/>
            <person name="Fahlgren N."/>
            <person name="Fischbach M.A."/>
            <person name="Fugelstad J."/>
            <person name="Gilroy E.M."/>
            <person name="Gnerre S."/>
            <person name="Green P.J."/>
            <person name="Grenville-Briggs L.J."/>
            <person name="Griffith J."/>
            <person name="Grunwald N.J."/>
            <person name="Horn K."/>
            <person name="Horner N.R."/>
            <person name="Hu C.H."/>
            <person name="Huitema E."/>
            <person name="Jeong D.H."/>
            <person name="Jones A.M."/>
            <person name="Jones J.D."/>
            <person name="Jones R.W."/>
            <person name="Karlsson E.K."/>
            <person name="Kunjeti S.G."/>
            <person name="Lamour K."/>
            <person name="Liu Z."/>
            <person name="Ma L."/>
            <person name="Maclean D."/>
            <person name="Chibucos M.C."/>
            <person name="McDonald H."/>
            <person name="McWalters J."/>
            <person name="Meijer H.J."/>
            <person name="Morgan W."/>
            <person name="Morris P.F."/>
            <person name="Munro C.A."/>
            <person name="O'Neill K."/>
            <person name="Ospina-Giraldo M."/>
            <person name="Pinzon A."/>
            <person name="Pritchard L."/>
            <person name="Ramsahoye B."/>
            <person name="Ren Q."/>
            <person name="Restrepo S."/>
            <person name="Roy S."/>
            <person name="Sadanandom A."/>
            <person name="Savidor A."/>
            <person name="Schornack S."/>
            <person name="Schwartz D.C."/>
            <person name="Schumann U.D."/>
            <person name="Schwessinger B."/>
            <person name="Seyer L."/>
            <person name="Sharpe T."/>
            <person name="Silvar C."/>
            <person name="Song J."/>
            <person name="Studholme D.J."/>
            <person name="Sykes S."/>
            <person name="Thines M."/>
            <person name="van de Vondervoort P.J."/>
            <person name="Phuntumart V."/>
            <person name="Wawra S."/>
            <person name="Weide R."/>
            <person name="Win J."/>
            <person name="Young C."/>
            <person name="Zhou S."/>
            <person name="Fry W."/>
            <person name="Meyers B.C."/>
            <person name="van West P."/>
            <person name="Ristaino J."/>
            <person name="Govers F."/>
            <person name="Birch P.R."/>
            <person name="Whisson S.C."/>
            <person name="Judelson H.S."/>
            <person name="Nusbaum C."/>
        </authorList>
    </citation>
    <scope>NUCLEOTIDE SEQUENCE [LARGE SCALE GENOMIC DNA]</scope>
    <source>
        <strain evidence="2">T30-4</strain>
    </source>
</reference>
<keyword evidence="2" id="KW-1185">Reference proteome</keyword>
<dbReference type="RefSeq" id="XP_002900676.1">
    <property type="nucleotide sequence ID" value="XM_002900630.1"/>
</dbReference>
<name>D0NJQ5_PHYIT</name>
<dbReference type="eggNOG" id="ENOG502RGPX">
    <property type="taxonomic scope" value="Eukaryota"/>
</dbReference>
<dbReference type="EMBL" id="DS028142">
    <property type="protein sequence ID" value="EEY59991.1"/>
    <property type="molecule type" value="Genomic_DNA"/>
</dbReference>
<dbReference type="InParanoid" id="D0NJQ5"/>
<dbReference type="KEGG" id="pif:PITG_13156"/>
<dbReference type="OMA" id="CIADDAM"/>
<dbReference type="AlphaFoldDB" id="D0NJQ5"/>
<dbReference type="VEuPathDB" id="FungiDB:PITG_13156"/>